<proteinExistence type="predicted"/>
<reference evidence="1 2" key="1">
    <citation type="submission" date="2020-03" db="EMBL/GenBank/DDBJ databases">
        <title>Whole genome shotgun sequence of Phytohabitans flavus NBRC 107702.</title>
        <authorList>
            <person name="Komaki H."/>
            <person name="Tamura T."/>
        </authorList>
    </citation>
    <scope>NUCLEOTIDE SEQUENCE [LARGE SCALE GENOMIC DNA]</scope>
    <source>
        <strain evidence="1 2">NBRC 107702</strain>
    </source>
</reference>
<name>A0A6F8XZ54_9ACTN</name>
<reference evidence="1 2" key="2">
    <citation type="submission" date="2020-03" db="EMBL/GenBank/DDBJ databases">
        <authorList>
            <person name="Ichikawa N."/>
            <person name="Kimura A."/>
            <person name="Kitahashi Y."/>
            <person name="Uohara A."/>
        </authorList>
    </citation>
    <scope>NUCLEOTIDE SEQUENCE [LARGE SCALE GENOMIC DNA]</scope>
    <source>
        <strain evidence="1 2">NBRC 107702</strain>
    </source>
</reference>
<organism evidence="1 2">
    <name type="scientific">Phytohabitans flavus</name>
    <dbReference type="NCBI Taxonomy" id="1076124"/>
    <lineage>
        <taxon>Bacteria</taxon>
        <taxon>Bacillati</taxon>
        <taxon>Actinomycetota</taxon>
        <taxon>Actinomycetes</taxon>
        <taxon>Micromonosporales</taxon>
        <taxon>Micromonosporaceae</taxon>
    </lineage>
</organism>
<dbReference type="EMBL" id="AP022870">
    <property type="protein sequence ID" value="BCB79142.1"/>
    <property type="molecule type" value="Genomic_DNA"/>
</dbReference>
<keyword evidence="2" id="KW-1185">Reference proteome</keyword>
<dbReference type="AlphaFoldDB" id="A0A6F8XZ54"/>
<dbReference type="RefSeq" id="WP_173038989.1">
    <property type="nucleotide sequence ID" value="NZ_AP022870.1"/>
</dbReference>
<protein>
    <submittedName>
        <fullName evidence="1">Uncharacterized protein</fullName>
    </submittedName>
</protein>
<accession>A0A6F8XZ54</accession>
<dbReference type="Proteomes" id="UP000502508">
    <property type="component" value="Chromosome"/>
</dbReference>
<dbReference type="KEGG" id="pfla:Pflav_055520"/>
<gene>
    <name evidence="1" type="ORF">Pflav_055520</name>
</gene>
<sequence>MTKQWGPAERAQYLADLDARAIGAPATGTMFTAVTEAERLVAACERDWDEATAALGAARANAGPDADLAHSRHLAPADRARLVGVYQAEETWRLAGEAYDRARARLNAELARLDDLARPDLGLPPGPQW</sequence>
<evidence type="ECO:0000313" key="2">
    <source>
        <dbReference type="Proteomes" id="UP000502508"/>
    </source>
</evidence>
<evidence type="ECO:0000313" key="1">
    <source>
        <dbReference type="EMBL" id="BCB79142.1"/>
    </source>
</evidence>